<dbReference type="HAMAP" id="MF_01201">
    <property type="entry name" value="Ala_racemase"/>
    <property type="match status" value="1"/>
</dbReference>
<dbReference type="NCBIfam" id="TIGR00492">
    <property type="entry name" value="alr"/>
    <property type="match status" value="1"/>
</dbReference>
<feature type="modified residue" description="N6-(pyridoxal phosphate)lysine" evidence="7">
    <location>
        <position position="35"/>
    </location>
</feature>
<evidence type="ECO:0000313" key="10">
    <source>
        <dbReference type="Proteomes" id="UP001589683"/>
    </source>
</evidence>
<dbReference type="InterPro" id="IPR009006">
    <property type="entry name" value="Ala_racemase/Decarboxylase_C"/>
</dbReference>
<evidence type="ECO:0000313" key="9">
    <source>
        <dbReference type="EMBL" id="MFB9233430.1"/>
    </source>
</evidence>
<protein>
    <recommendedName>
        <fullName evidence="4 7">Alanine racemase</fullName>
        <ecNumber evidence="4 7">5.1.1.1</ecNumber>
    </recommendedName>
</protein>
<dbReference type="SUPFAM" id="SSF50621">
    <property type="entry name" value="Alanine racemase C-terminal domain-like"/>
    <property type="match status" value="1"/>
</dbReference>
<dbReference type="Gene3D" id="2.40.37.10">
    <property type="entry name" value="Lyase, Ornithine Decarboxylase, Chain A, domain 1"/>
    <property type="match status" value="1"/>
</dbReference>
<comment type="function">
    <text evidence="7">Catalyzes the interconversion of L-alanine and D-alanine. May also act on other amino acids.</text>
</comment>
<dbReference type="SMART" id="SM01005">
    <property type="entry name" value="Ala_racemase_C"/>
    <property type="match status" value="1"/>
</dbReference>
<dbReference type="PRINTS" id="PR00992">
    <property type="entry name" value="ALARACEMASE"/>
</dbReference>
<name>A0ABV5JIY5_9RHOB</name>
<feature type="active site" description="Proton acceptor; specific for D-alanine" evidence="7">
    <location>
        <position position="35"/>
    </location>
</feature>
<dbReference type="Proteomes" id="UP001589683">
    <property type="component" value="Unassembled WGS sequence"/>
</dbReference>
<dbReference type="Pfam" id="PF00842">
    <property type="entry name" value="Ala_racemase_C"/>
    <property type="match status" value="1"/>
</dbReference>
<dbReference type="InterPro" id="IPR000821">
    <property type="entry name" value="Ala_racemase"/>
</dbReference>
<dbReference type="EMBL" id="JBHMEA010000049">
    <property type="protein sequence ID" value="MFB9233430.1"/>
    <property type="molecule type" value="Genomic_DNA"/>
</dbReference>
<dbReference type="CDD" id="cd00430">
    <property type="entry name" value="PLPDE_III_AR"/>
    <property type="match status" value="1"/>
</dbReference>
<dbReference type="GO" id="GO:0008784">
    <property type="term" value="F:alanine racemase activity"/>
    <property type="evidence" value="ECO:0007669"/>
    <property type="project" value="UniProtKB-EC"/>
</dbReference>
<keyword evidence="10" id="KW-1185">Reference proteome</keyword>
<feature type="active site" description="Proton acceptor; specific for L-alanine" evidence="7">
    <location>
        <position position="244"/>
    </location>
</feature>
<dbReference type="Gene3D" id="3.20.20.10">
    <property type="entry name" value="Alanine racemase"/>
    <property type="match status" value="1"/>
</dbReference>
<feature type="domain" description="Alanine racemase C-terminal" evidence="8">
    <location>
        <begin position="223"/>
        <end position="345"/>
    </location>
</feature>
<sequence length="349" mass="36946">MGSATLSIDLEAIIANWRALDAVSAGSVETAAVVKANGYGLGAGRVAKALARAGARKFFVAIAEEGARVRQALGPGPEICVFAGHMRGDTDMIYDLMLTPMINSLDQLTRHLEALPTHKFGLQLDSGMSRLGMDPGEWAAVRDIVSEQSPSLIMSHLACADEPDHAMNAQQLAAFCQMTDSFDAPRSLAATGGILLGQDYHFDLTRPGVGLYGCLPFAKAKPVVGLSLPVIQTRALEAGDTVGYGASWTAKKPSRIATVSAGYADGLIRSMGNKAQLFSNGTPCRLVGRVSMDLLTVDISHLDETPKSLDILCPEQGVDQLAEYADTIGYEILTSLGARYTRRYIGAGG</sequence>
<comment type="caution">
    <text evidence="9">The sequence shown here is derived from an EMBL/GenBank/DDBJ whole genome shotgun (WGS) entry which is preliminary data.</text>
</comment>
<evidence type="ECO:0000256" key="4">
    <source>
        <dbReference type="ARBA" id="ARBA00013089"/>
    </source>
</evidence>
<dbReference type="RefSeq" id="WP_213888346.1">
    <property type="nucleotide sequence ID" value="NZ_JAGFNU010000003.1"/>
</dbReference>
<comment type="catalytic activity">
    <reaction evidence="1 7">
        <text>L-alanine = D-alanine</text>
        <dbReference type="Rhea" id="RHEA:20249"/>
        <dbReference type="ChEBI" id="CHEBI:57416"/>
        <dbReference type="ChEBI" id="CHEBI:57972"/>
        <dbReference type="EC" id="5.1.1.1"/>
    </reaction>
</comment>
<evidence type="ECO:0000256" key="1">
    <source>
        <dbReference type="ARBA" id="ARBA00000316"/>
    </source>
</evidence>
<evidence type="ECO:0000256" key="5">
    <source>
        <dbReference type="ARBA" id="ARBA00022898"/>
    </source>
</evidence>
<comment type="similarity">
    <text evidence="3 7">Belongs to the alanine racemase family.</text>
</comment>
<comment type="cofactor">
    <cofactor evidence="2 7">
        <name>pyridoxal 5'-phosphate</name>
        <dbReference type="ChEBI" id="CHEBI:597326"/>
    </cofactor>
</comment>
<gene>
    <name evidence="9" type="primary">alr</name>
    <name evidence="9" type="ORF">ACFFUT_16680</name>
</gene>
<keyword evidence="5 7" id="KW-0663">Pyridoxal phosphate</keyword>
<reference evidence="9 10" key="1">
    <citation type="submission" date="2024-09" db="EMBL/GenBank/DDBJ databases">
        <authorList>
            <person name="Sun Q."/>
            <person name="Mori K."/>
        </authorList>
    </citation>
    <scope>NUCLEOTIDE SEQUENCE [LARGE SCALE GENOMIC DNA]</scope>
    <source>
        <strain evidence="9 10">CECT 8726</strain>
    </source>
</reference>
<dbReference type="PANTHER" id="PTHR30511:SF0">
    <property type="entry name" value="ALANINE RACEMASE, CATABOLIC-RELATED"/>
    <property type="match status" value="1"/>
</dbReference>
<evidence type="ECO:0000259" key="8">
    <source>
        <dbReference type="SMART" id="SM01005"/>
    </source>
</evidence>
<dbReference type="Pfam" id="PF01168">
    <property type="entry name" value="Ala_racemase_N"/>
    <property type="match status" value="1"/>
</dbReference>
<accession>A0ABV5JIY5</accession>
<dbReference type="InterPro" id="IPR011079">
    <property type="entry name" value="Ala_racemase_C"/>
</dbReference>
<dbReference type="InterPro" id="IPR020622">
    <property type="entry name" value="Ala_racemase_pyridoxalP-BS"/>
</dbReference>
<comment type="pathway">
    <text evidence="7">Amino-acid biosynthesis; D-alanine biosynthesis; D-alanine from L-alanine: step 1/1.</text>
</comment>
<evidence type="ECO:0000256" key="6">
    <source>
        <dbReference type="ARBA" id="ARBA00023235"/>
    </source>
</evidence>
<feature type="binding site" evidence="7">
    <location>
        <position position="130"/>
    </location>
    <ligand>
        <name>substrate</name>
    </ligand>
</feature>
<keyword evidence="6 7" id="KW-0413">Isomerase</keyword>
<evidence type="ECO:0000256" key="7">
    <source>
        <dbReference type="HAMAP-Rule" id="MF_01201"/>
    </source>
</evidence>
<feature type="binding site" evidence="7">
    <location>
        <position position="292"/>
    </location>
    <ligand>
        <name>substrate</name>
    </ligand>
</feature>
<dbReference type="InterPro" id="IPR001608">
    <property type="entry name" value="Ala_racemase_N"/>
</dbReference>
<dbReference type="InterPro" id="IPR029066">
    <property type="entry name" value="PLP-binding_barrel"/>
</dbReference>
<dbReference type="PROSITE" id="PS00395">
    <property type="entry name" value="ALANINE_RACEMASE"/>
    <property type="match status" value="1"/>
</dbReference>
<proteinExistence type="inferred from homology"/>
<evidence type="ECO:0000256" key="3">
    <source>
        <dbReference type="ARBA" id="ARBA00007880"/>
    </source>
</evidence>
<dbReference type="PANTHER" id="PTHR30511">
    <property type="entry name" value="ALANINE RACEMASE"/>
    <property type="match status" value="1"/>
</dbReference>
<organism evidence="9 10">
    <name type="scientific">Pseudohalocynthiibacter aestuariivivens</name>
    <dbReference type="NCBI Taxonomy" id="1591409"/>
    <lineage>
        <taxon>Bacteria</taxon>
        <taxon>Pseudomonadati</taxon>
        <taxon>Pseudomonadota</taxon>
        <taxon>Alphaproteobacteria</taxon>
        <taxon>Rhodobacterales</taxon>
        <taxon>Paracoccaceae</taxon>
        <taxon>Pseudohalocynthiibacter</taxon>
    </lineage>
</organism>
<dbReference type="EC" id="5.1.1.1" evidence="4 7"/>
<dbReference type="SUPFAM" id="SSF51419">
    <property type="entry name" value="PLP-binding barrel"/>
    <property type="match status" value="1"/>
</dbReference>
<evidence type="ECO:0000256" key="2">
    <source>
        <dbReference type="ARBA" id="ARBA00001933"/>
    </source>
</evidence>